<evidence type="ECO:0000313" key="14">
    <source>
        <dbReference type="Proteomes" id="UP000028837"/>
    </source>
</evidence>
<dbReference type="EC" id="2.3.1.20" evidence="13"/>
<evidence type="ECO:0000313" key="13">
    <source>
        <dbReference type="EMBL" id="KFG29980.1"/>
    </source>
</evidence>
<evidence type="ECO:0000256" key="4">
    <source>
        <dbReference type="ARBA" id="ARBA00022679"/>
    </source>
</evidence>
<sequence length="533" mass="60489">MFCSDCDLRHRMSTVSPTVPASTKSECRLAGRHLFTRVSDSATSVSISSSQAILSRLRRHPCSYKGRTDFGVLFREPGKQMGSVSLRSREALPLHRLSLLQNIRVIDAECMSFSSYDRGLHTPASLEGPLVSDTTNRHRSQRGTGVPGARISNVGNNSSRVKLHHSPPTKEKRKQADFSFPKSLTAAWTVLSRIHFEEPFPPVQQHLLFAREKGTRWRAYASLFPHPISTRGERVRALFLQFLLNGWFLYVPPVLYIIYRRYCITKRQRLVFLAILLFLVLCPIPRYLPIRRWKMWRLLHRYHRATVIVEDAKSLPPSKPTIFTAVPHAIVPVAQALLPTGEFGSLLGNITMAVASIVKYVPVYGHIIRLIGSQDVSWAELTTTLTRDGQSVVISPGGIAEMYTVDEKTENLILKDRQGLLRLALQTGSDVVPVYCFGNSETFKLVKASTKLQPLARFFRVALLLFFGRFGLPVPFEVPLLYVIGRGLRLPKVEDPTQEDVQIAHRRYMSEIRRIFSTYKGLYGWKEKELIVH</sequence>
<keyword evidence="6" id="KW-0256">Endoplasmic reticulum</keyword>
<evidence type="ECO:0000256" key="8">
    <source>
        <dbReference type="ARBA" id="ARBA00023098"/>
    </source>
</evidence>
<dbReference type="InterPro" id="IPR007130">
    <property type="entry name" value="DAGAT"/>
</dbReference>
<comment type="caution">
    <text evidence="13">The sequence shown here is derived from an EMBL/GenBank/DDBJ whole genome shotgun (WGS) entry which is preliminary data.</text>
</comment>
<evidence type="ECO:0000256" key="11">
    <source>
        <dbReference type="SAM" id="MobiDB-lite"/>
    </source>
</evidence>
<evidence type="ECO:0000256" key="1">
    <source>
        <dbReference type="ARBA" id="ARBA00004477"/>
    </source>
</evidence>
<protein>
    <submittedName>
        <fullName evidence="13">Diacylglycerol acyltransferase</fullName>
        <ecNumber evidence="13">2.3.1.20</ecNumber>
    </submittedName>
</protein>
<keyword evidence="7 12" id="KW-1133">Transmembrane helix</keyword>
<keyword evidence="3" id="KW-0444">Lipid biosynthesis</keyword>
<evidence type="ECO:0000256" key="5">
    <source>
        <dbReference type="ARBA" id="ARBA00022692"/>
    </source>
</evidence>
<dbReference type="VEuPathDB" id="ToxoDB:TGDOM2_275600"/>
<dbReference type="GO" id="GO:0005789">
    <property type="term" value="C:endoplasmic reticulum membrane"/>
    <property type="evidence" value="ECO:0007669"/>
    <property type="project" value="UniProtKB-SubCell"/>
</dbReference>
<evidence type="ECO:0000256" key="7">
    <source>
        <dbReference type="ARBA" id="ARBA00022989"/>
    </source>
</evidence>
<dbReference type="EMBL" id="AHZU02001678">
    <property type="protein sequence ID" value="KFG29980.1"/>
    <property type="molecule type" value="Genomic_DNA"/>
</dbReference>
<evidence type="ECO:0000256" key="12">
    <source>
        <dbReference type="SAM" id="Phobius"/>
    </source>
</evidence>
<dbReference type="AlphaFoldDB" id="A0A086JCW2"/>
<keyword evidence="5 12" id="KW-0812">Transmembrane</keyword>
<organism evidence="13 14">
    <name type="scientific">Toxoplasma gondii GAB2-2007-GAL-DOM2</name>
    <dbReference type="NCBI Taxonomy" id="1130820"/>
    <lineage>
        <taxon>Eukaryota</taxon>
        <taxon>Sar</taxon>
        <taxon>Alveolata</taxon>
        <taxon>Apicomplexa</taxon>
        <taxon>Conoidasida</taxon>
        <taxon>Coccidia</taxon>
        <taxon>Eucoccidiorida</taxon>
        <taxon>Eimeriorina</taxon>
        <taxon>Sarcocystidae</taxon>
        <taxon>Toxoplasma</taxon>
    </lineage>
</organism>
<keyword evidence="4 13" id="KW-0808">Transferase</keyword>
<dbReference type="GO" id="GO:0004144">
    <property type="term" value="F:diacylglycerol O-acyltransferase activity"/>
    <property type="evidence" value="ECO:0007669"/>
    <property type="project" value="UniProtKB-EC"/>
</dbReference>
<keyword evidence="8" id="KW-0443">Lipid metabolism</keyword>
<evidence type="ECO:0000256" key="3">
    <source>
        <dbReference type="ARBA" id="ARBA00022516"/>
    </source>
</evidence>
<evidence type="ECO:0000256" key="6">
    <source>
        <dbReference type="ARBA" id="ARBA00022824"/>
    </source>
</evidence>
<evidence type="ECO:0000256" key="9">
    <source>
        <dbReference type="ARBA" id="ARBA00023136"/>
    </source>
</evidence>
<keyword evidence="9 12" id="KW-0472">Membrane</keyword>
<dbReference type="GO" id="GO:0019432">
    <property type="term" value="P:triglyceride biosynthetic process"/>
    <property type="evidence" value="ECO:0007669"/>
    <property type="project" value="TreeGrafter"/>
</dbReference>
<feature type="transmembrane region" description="Helical" evidence="12">
    <location>
        <begin position="270"/>
        <end position="288"/>
    </location>
</feature>
<dbReference type="PANTHER" id="PTHR12317">
    <property type="entry name" value="DIACYLGLYCEROL O-ACYLTRANSFERASE"/>
    <property type="match status" value="1"/>
</dbReference>
<feature type="transmembrane region" description="Helical" evidence="12">
    <location>
        <begin position="238"/>
        <end position="258"/>
    </location>
</feature>
<feature type="region of interest" description="Disordered" evidence="11">
    <location>
        <begin position="124"/>
        <end position="177"/>
    </location>
</feature>
<proteinExistence type="inferred from homology"/>
<keyword evidence="10 13" id="KW-0012">Acyltransferase</keyword>
<dbReference type="Pfam" id="PF03982">
    <property type="entry name" value="DAGAT"/>
    <property type="match status" value="1"/>
</dbReference>
<comment type="similarity">
    <text evidence="2">Belongs to the diacylglycerol acyltransferase family.</text>
</comment>
<reference evidence="13 14" key="1">
    <citation type="submission" date="2014-02" db="EMBL/GenBank/DDBJ databases">
        <authorList>
            <person name="Sibley D."/>
            <person name="Venepally P."/>
            <person name="Karamycheva S."/>
            <person name="Hadjithomas M."/>
            <person name="Khan A."/>
            <person name="Brunk B."/>
            <person name="Roos D."/>
            <person name="Caler E."/>
            <person name="Lorenzi H."/>
        </authorList>
    </citation>
    <scope>NUCLEOTIDE SEQUENCE [LARGE SCALE GENOMIC DNA]</scope>
    <source>
        <strain evidence="13 14">GAB2-2007-GAL-DOM2</strain>
    </source>
</reference>
<accession>A0A086JCW2</accession>
<dbReference type="PANTHER" id="PTHR12317:SF63">
    <property type="entry name" value="DIACYLGLYCEROL O-ACYLTRANSFERASE 2"/>
    <property type="match status" value="1"/>
</dbReference>
<evidence type="ECO:0000256" key="10">
    <source>
        <dbReference type="ARBA" id="ARBA00023315"/>
    </source>
</evidence>
<gene>
    <name evidence="13" type="ORF">TGDOM2_275600</name>
</gene>
<evidence type="ECO:0000256" key="2">
    <source>
        <dbReference type="ARBA" id="ARBA00005420"/>
    </source>
</evidence>
<comment type="subcellular location">
    <subcellularLocation>
        <location evidence="1">Endoplasmic reticulum membrane</location>
        <topology evidence="1">Multi-pass membrane protein</topology>
    </subcellularLocation>
</comment>
<dbReference type="Proteomes" id="UP000028837">
    <property type="component" value="Unassembled WGS sequence"/>
</dbReference>
<name>A0A086JCW2_TOXGO</name>